<sequence length="251" mass="26661">MFSCPTRVCGSRIPEAQKRQQAIEASLGKIGGPATAQQLLQEYYDLQGTNEAMDLEQSTPAQAESSLEGTNGLFKKKSFKKTIKKVGKAVNPCPNKDYHVDVKTEGGGELCLKMRMNSCEAGLGKAMGGLGIKKFKEASKLKKGGCGCSKMDDQTKAAFGLSDYDAYLCKAPLPPGQVAVHIGSSKKNTKTVTPSTPVSSCTSPCGKGCRLNEHDAGDNFEVTVQNGQVTARRLDSNGGWGMDLKVPCQAS</sequence>
<reference evidence="1" key="1">
    <citation type="submission" date="2021-01" db="EMBL/GenBank/DDBJ databases">
        <authorList>
            <person name="Corre E."/>
            <person name="Pelletier E."/>
            <person name="Niang G."/>
            <person name="Scheremetjew M."/>
            <person name="Finn R."/>
            <person name="Kale V."/>
            <person name="Holt S."/>
            <person name="Cochrane G."/>
            <person name="Meng A."/>
            <person name="Brown T."/>
            <person name="Cohen L."/>
        </authorList>
    </citation>
    <scope>NUCLEOTIDE SEQUENCE</scope>
    <source>
        <strain evidence="1">CCMP1594</strain>
    </source>
</reference>
<accession>A0A7S4CVH1</accession>
<name>A0A7S4CVH1_9EUGL</name>
<proteinExistence type="predicted"/>
<gene>
    <name evidence="1" type="ORF">EGYM00163_LOCUS18781</name>
</gene>
<protein>
    <submittedName>
        <fullName evidence="1">Uncharacterized protein</fullName>
    </submittedName>
</protein>
<organism evidence="1">
    <name type="scientific">Eutreptiella gymnastica</name>
    <dbReference type="NCBI Taxonomy" id="73025"/>
    <lineage>
        <taxon>Eukaryota</taxon>
        <taxon>Discoba</taxon>
        <taxon>Euglenozoa</taxon>
        <taxon>Euglenida</taxon>
        <taxon>Spirocuta</taxon>
        <taxon>Euglenophyceae</taxon>
        <taxon>Eutreptiales</taxon>
        <taxon>Eutreptiaceae</taxon>
        <taxon>Eutreptiella</taxon>
    </lineage>
</organism>
<dbReference type="EMBL" id="HBJA01052987">
    <property type="protein sequence ID" value="CAE0807652.1"/>
    <property type="molecule type" value="Transcribed_RNA"/>
</dbReference>
<dbReference type="AlphaFoldDB" id="A0A7S4CVH1"/>
<evidence type="ECO:0000313" key="1">
    <source>
        <dbReference type="EMBL" id="CAE0807652.1"/>
    </source>
</evidence>